<evidence type="ECO:0000313" key="2">
    <source>
        <dbReference type="EMBL" id="AWX98931.1"/>
    </source>
</evidence>
<reference evidence="2 3" key="1">
    <citation type="submission" date="2016-06" db="EMBL/GenBank/DDBJ databases">
        <title>The sequenced genome of the ice-adhering bacterium Marinomonas primoryensis, from Antarctica.</title>
        <authorList>
            <person name="Graham L."/>
            <person name="Vance T.D.R."/>
            <person name="Davies P.L."/>
        </authorList>
    </citation>
    <scope>NUCLEOTIDE SEQUENCE [LARGE SCALE GENOMIC DNA]</scope>
    <source>
        <strain evidence="2 3">AceL</strain>
    </source>
</reference>
<dbReference type="Proteomes" id="UP000249898">
    <property type="component" value="Chromosome"/>
</dbReference>
<feature type="chain" id="PRO_5016299516" evidence="1">
    <location>
        <begin position="19"/>
        <end position="357"/>
    </location>
</feature>
<gene>
    <name evidence="2" type="ORF">A8139_02165</name>
</gene>
<dbReference type="EMBL" id="CP016181">
    <property type="protein sequence ID" value="AWX98931.1"/>
    <property type="molecule type" value="Genomic_DNA"/>
</dbReference>
<accession>A0A2Z4PN64</accession>
<organism evidence="2 3">
    <name type="scientific">Marinomonas primoryensis</name>
    <dbReference type="NCBI Taxonomy" id="178399"/>
    <lineage>
        <taxon>Bacteria</taxon>
        <taxon>Pseudomonadati</taxon>
        <taxon>Pseudomonadota</taxon>
        <taxon>Gammaproteobacteria</taxon>
        <taxon>Oceanospirillales</taxon>
        <taxon>Oceanospirillaceae</taxon>
        <taxon>Marinomonas</taxon>
    </lineage>
</organism>
<name>A0A2Z4PN64_9GAMM</name>
<evidence type="ECO:0000256" key="1">
    <source>
        <dbReference type="SAM" id="SignalP"/>
    </source>
</evidence>
<sequence length="357" mass="39718">MKHIIISLCMITPLFSLTGCQSMSSGLGTVAQNGNGGSLDGAYNLSDIWVTSVNGGRAGFGYGAVNGYPGKSASIGIGVPRHIKGYWAKENEEGPGFQSYYRISADIDSVLAEKKIRTLQNYYQTFKSNWGRMQVEVEQSRLMVLYTQGCYDNRVDCSVRENADPNGYVIRSPSDTIDVVALFDGQGESSLTPFPGSPYDERRVLVEPFRLANKITLTDTEGNTATNGRVIGDLTRIQGDWVVYEKTTDPTVFIDHYFHIDAPIDANIVKEKIQIMRKGLAHKYFGTVTYTEIDEDGNIKIYYRLICTSNSALCDSLEESRASPFIIRSSDYDLDILLFEGKAEELDAPYEKISDRQ</sequence>
<dbReference type="PROSITE" id="PS51257">
    <property type="entry name" value="PROKAR_LIPOPROTEIN"/>
    <property type="match status" value="1"/>
</dbReference>
<feature type="signal peptide" evidence="1">
    <location>
        <begin position="1"/>
        <end position="18"/>
    </location>
</feature>
<proteinExistence type="predicted"/>
<evidence type="ECO:0000313" key="3">
    <source>
        <dbReference type="Proteomes" id="UP000249898"/>
    </source>
</evidence>
<protein>
    <submittedName>
        <fullName evidence="2">Uncharacterized protein</fullName>
    </submittedName>
</protein>
<dbReference type="AlphaFoldDB" id="A0A2Z4PN64"/>
<dbReference type="RefSeq" id="WP_338066024.1">
    <property type="nucleotide sequence ID" value="NZ_CP016181.1"/>
</dbReference>
<keyword evidence="1" id="KW-0732">Signal</keyword>